<dbReference type="PANTHER" id="PTHR43183:SF2">
    <property type="entry name" value="DIHYDROXY-ACID DEHYDRATASE"/>
    <property type="match status" value="1"/>
</dbReference>
<reference evidence="8 9" key="2">
    <citation type="journal article" date="2001" name="Science">
        <title>Genome sequence of the plant pathogen and biotechnology agent Agrobacterium tumefaciens C58.</title>
        <authorList>
            <person name="Goodner B."/>
            <person name="Hinkle G."/>
            <person name="Gattung S."/>
            <person name="Miller N."/>
            <person name="Blanchard M."/>
            <person name="Qurollo B."/>
            <person name="Goldman B.S."/>
            <person name="Cao Y."/>
            <person name="Askenazi M."/>
            <person name="Halling C."/>
            <person name="Mullin L."/>
            <person name="Houmiel K."/>
            <person name="Gordon J."/>
            <person name="Vaudin M."/>
            <person name="Iartchouk O."/>
            <person name="Epp A."/>
            <person name="Liu F."/>
            <person name="Wollam C."/>
            <person name="Allinger M."/>
            <person name="Doughty D."/>
            <person name="Scott C."/>
            <person name="Lappas C."/>
            <person name="Markelz B."/>
            <person name="Flanagan C."/>
            <person name="Crowell C."/>
            <person name="Gurson J."/>
            <person name="Lomo C."/>
            <person name="Sear C."/>
            <person name="Strub G."/>
            <person name="Cielo C."/>
            <person name="Slater S."/>
        </authorList>
    </citation>
    <scope>NUCLEOTIDE SEQUENCE [LARGE SCALE GENOMIC DNA]</scope>
    <source>
        <strain evidence="9">C58 / ATCC 33970</strain>
    </source>
</reference>
<gene>
    <name evidence="8" type="primary">ilvD</name>
    <name evidence="8" type="ordered locus">Atu3971</name>
</gene>
<dbReference type="PIR" id="AG3044">
    <property type="entry name" value="AG3044"/>
</dbReference>
<dbReference type="GO" id="GO:0016836">
    <property type="term" value="F:hydro-lyase activity"/>
    <property type="evidence" value="ECO:0007669"/>
    <property type="project" value="UniProtKB-ARBA"/>
</dbReference>
<evidence type="ECO:0000256" key="1">
    <source>
        <dbReference type="ARBA" id="ARBA00006486"/>
    </source>
</evidence>
<dbReference type="OrthoDB" id="7793094at2"/>
<dbReference type="FunFam" id="3.50.30.80:FF:000001">
    <property type="entry name" value="Dihydroxy-acid dehydratase"/>
    <property type="match status" value="1"/>
</dbReference>
<dbReference type="GeneID" id="1135845"/>
<dbReference type="HOGENOM" id="CLU_014271_3_1_5"/>
<dbReference type="InterPro" id="IPR056740">
    <property type="entry name" value="ILV_EDD_C"/>
</dbReference>
<dbReference type="PROSITE" id="PS00886">
    <property type="entry name" value="ILVD_EDD_1"/>
    <property type="match status" value="1"/>
</dbReference>
<dbReference type="InterPro" id="IPR052352">
    <property type="entry name" value="Sugar_Degrad_Dehydratases"/>
</dbReference>
<dbReference type="InterPro" id="IPR000581">
    <property type="entry name" value="ILV_EDD_N"/>
</dbReference>
<evidence type="ECO:0000256" key="4">
    <source>
        <dbReference type="ARBA" id="ARBA00023014"/>
    </source>
</evidence>
<dbReference type="PhylomeDB" id="A9CFW0"/>
<dbReference type="SUPFAM" id="SSF143975">
    <property type="entry name" value="IlvD/EDD N-terminal domain-like"/>
    <property type="match status" value="1"/>
</dbReference>
<dbReference type="Gene3D" id="3.50.30.80">
    <property type="entry name" value="IlvD/EDD C-terminal domain-like"/>
    <property type="match status" value="1"/>
</dbReference>
<keyword evidence="2" id="KW-0479">Metal-binding</keyword>
<dbReference type="AlphaFoldDB" id="A9CFW0"/>
<keyword evidence="5" id="KW-0456">Lyase</keyword>
<dbReference type="Pfam" id="PF24877">
    <property type="entry name" value="ILV_EDD_C"/>
    <property type="match status" value="1"/>
</dbReference>
<keyword evidence="4" id="KW-0411">Iron-sulfur</keyword>
<dbReference type="SUPFAM" id="SSF52016">
    <property type="entry name" value="LeuD/IlvD-like"/>
    <property type="match status" value="1"/>
</dbReference>
<name>A9CFW0_AGRFC</name>
<dbReference type="NCBIfam" id="NF009560">
    <property type="entry name" value="PRK13017.1"/>
    <property type="match status" value="1"/>
</dbReference>
<keyword evidence="3" id="KW-0408">Iron</keyword>
<evidence type="ECO:0000256" key="3">
    <source>
        <dbReference type="ARBA" id="ARBA00023004"/>
    </source>
</evidence>
<evidence type="ECO:0000313" key="9">
    <source>
        <dbReference type="Proteomes" id="UP000000813"/>
    </source>
</evidence>
<dbReference type="KEGG" id="atu:Atu3971"/>
<evidence type="ECO:0000313" key="8">
    <source>
        <dbReference type="EMBL" id="AAK89455.1"/>
    </source>
</evidence>
<dbReference type="BioCyc" id="AGRO:ATU3971-MONOMER"/>
<dbReference type="NCBIfam" id="NF009559">
    <property type="entry name" value="PRK13016.1"/>
    <property type="match status" value="1"/>
</dbReference>
<dbReference type="GO" id="GO:0046872">
    <property type="term" value="F:metal ion binding"/>
    <property type="evidence" value="ECO:0007669"/>
    <property type="project" value="UniProtKB-KW"/>
</dbReference>
<dbReference type="PIR" id="E98241">
    <property type="entry name" value="E98241"/>
</dbReference>
<evidence type="ECO:0000259" key="6">
    <source>
        <dbReference type="Pfam" id="PF00920"/>
    </source>
</evidence>
<protein>
    <submittedName>
        <fullName evidence="8">Dihydroxy-acid dehydratase</fullName>
    </submittedName>
</protein>
<feature type="domain" description="Dihydroxy-acid/6-phosphogluconate dehydratase N-terminal" evidence="6">
    <location>
        <begin position="39"/>
        <end position="351"/>
    </location>
</feature>
<dbReference type="Proteomes" id="UP000000813">
    <property type="component" value="Chromosome linear"/>
</dbReference>
<dbReference type="EnsemblBacteria" id="AAK89455">
    <property type="protein sequence ID" value="AAK89455"/>
    <property type="gene ID" value="Atu3971"/>
</dbReference>
<dbReference type="PATRIC" id="fig|176299.10.peg.3788"/>
<dbReference type="InterPro" id="IPR037237">
    <property type="entry name" value="IlvD/EDD_N"/>
</dbReference>
<dbReference type="PANTHER" id="PTHR43183">
    <property type="entry name" value="HYPOTHETICAL DIHYDROXYACID DEHYDRATASE (EUROFUNG)-RELATED"/>
    <property type="match status" value="1"/>
</dbReference>
<sequence length="574" mass="62335">MTDKKLRSDRWFAPDDLRSFGHRSRMMQLGYAEEDFVGKPVIGILNTWSELNTCHSHFPERVKDVKRGVLQAGGFPVEMPSLSVDESFTKPTSMLYRNMLAMETEEMIRSHPLDGVVLMGGCDKTTPGLVMGAISAGVPMIYLPAGPMLSGNYAGKVLGSGSDAWKYWDERRAGNVTDEEWRGVQGGIARSAGVCMTMGTASTMTAIADALGITLPGASSIPAVDSEHQRMSAACGRRIVEMVSEDLTPDHILTAAAFRNAAIVAMATGCSTNAVVHLIAMARRAGVPMTLDELDELGRVTPLIANVRPSGKDYLMQDFFYAGGLRALMKQLESRLDCSVLTVTGRSMGENLEGAKVYNDDVIRSLDNPVYAEGSLAVLRGNLCPDGAVIKPAACDPKLHVHQGPALVFDSYPEMKAAIDDENLDVTPDHVLVLRNAGPLGGPGFPEWGMLPIPKALIKKGHRDMLRISDARMSGTSYGACVLHVAPESFVGGPLALLRTGDIVRLDLPQRRLDMLVSEEEIARRRAAWQAPAPRYERGYGYLFSKHVTQADQGCDFDFLQTDFGRTAGEPDIF</sequence>
<feature type="domain" description="Dihydroxy-acid/6-phosphogluconate dehydratase C-terminal" evidence="7">
    <location>
        <begin position="361"/>
        <end position="555"/>
    </location>
</feature>
<reference evidence="8 9" key="1">
    <citation type="journal article" date="2001" name="Science">
        <title>The genome of the natural genetic engineer Agrobacterium tumefaciens C58.</title>
        <authorList>
            <person name="Wood D.W."/>
            <person name="Setubal J.C."/>
            <person name="Kaul R."/>
            <person name="Monks D.E."/>
            <person name="Kitajima J.P."/>
            <person name="Okura V.K."/>
            <person name="Zhou Y."/>
            <person name="Chen L."/>
            <person name="Wood G.E."/>
            <person name="Almeida N.F.Jr."/>
            <person name="Woo L."/>
            <person name="Chen Y."/>
            <person name="Paulsen I.T."/>
            <person name="Eisen J.A."/>
            <person name="Karp P.D."/>
            <person name="Bovee D.Sr."/>
            <person name="Chapman P."/>
            <person name="Clendenning J."/>
            <person name="Deatherage G."/>
            <person name="Gillet W."/>
            <person name="Grant C."/>
            <person name="Kutyavin T."/>
            <person name="Levy R."/>
            <person name="Li M.J."/>
            <person name="McClelland E."/>
            <person name="Palmieri A."/>
            <person name="Raymond C."/>
            <person name="Rouse G."/>
            <person name="Saenphimmachak C."/>
            <person name="Wu Z."/>
            <person name="Romero P."/>
            <person name="Gordon D."/>
            <person name="Zhang S."/>
            <person name="Yoo H."/>
            <person name="Tao Y."/>
            <person name="Biddle P."/>
            <person name="Jung M."/>
            <person name="Krespan W."/>
            <person name="Perry M."/>
            <person name="Gordon-Kamm B."/>
            <person name="Liao L."/>
            <person name="Kim S."/>
            <person name="Hendrick C."/>
            <person name="Zhao Z.Y."/>
            <person name="Dolan M."/>
            <person name="Chumley F."/>
            <person name="Tingey S.V."/>
            <person name="Tomb J.F."/>
            <person name="Gordon M.P."/>
            <person name="Olson M.V."/>
            <person name="Nester E.W."/>
        </authorList>
    </citation>
    <scope>NUCLEOTIDE SEQUENCE [LARGE SCALE GENOMIC DNA]</scope>
    <source>
        <strain evidence="9">C58 / ATCC 33970</strain>
    </source>
</reference>
<dbReference type="eggNOG" id="COG0129">
    <property type="taxonomic scope" value="Bacteria"/>
</dbReference>
<organism evidence="8 9">
    <name type="scientific">Agrobacterium fabrum (strain C58 / ATCC 33970)</name>
    <name type="common">Agrobacterium tumefaciens (strain C58)</name>
    <dbReference type="NCBI Taxonomy" id="176299"/>
    <lineage>
        <taxon>Bacteria</taxon>
        <taxon>Pseudomonadati</taxon>
        <taxon>Pseudomonadota</taxon>
        <taxon>Alphaproteobacteria</taxon>
        <taxon>Hyphomicrobiales</taxon>
        <taxon>Rhizobiaceae</taxon>
        <taxon>Rhizobium/Agrobacterium group</taxon>
        <taxon>Agrobacterium</taxon>
        <taxon>Agrobacterium tumefaciens complex</taxon>
    </lineage>
</organism>
<dbReference type="Pfam" id="PF00920">
    <property type="entry name" value="ILVD_EDD_N"/>
    <property type="match status" value="1"/>
</dbReference>
<dbReference type="InterPro" id="IPR020558">
    <property type="entry name" value="DiOHA_6PGluconate_deHydtase_CS"/>
</dbReference>
<comment type="similarity">
    <text evidence="1">Belongs to the IlvD/Edd family.</text>
</comment>
<dbReference type="EMBL" id="AE007870">
    <property type="protein sequence ID" value="AAK89455.1"/>
    <property type="molecule type" value="Genomic_DNA"/>
</dbReference>
<dbReference type="STRING" id="176299.Atu3971"/>
<evidence type="ECO:0000256" key="2">
    <source>
        <dbReference type="ARBA" id="ARBA00022723"/>
    </source>
</evidence>
<keyword evidence="9" id="KW-1185">Reference proteome</keyword>
<dbReference type="NCBIfam" id="NF004784">
    <property type="entry name" value="PRK06131.1"/>
    <property type="match status" value="1"/>
</dbReference>
<dbReference type="GO" id="GO:0051536">
    <property type="term" value="F:iron-sulfur cluster binding"/>
    <property type="evidence" value="ECO:0007669"/>
    <property type="project" value="UniProtKB-KW"/>
</dbReference>
<dbReference type="InterPro" id="IPR042096">
    <property type="entry name" value="Dihydro-acid_dehy_C"/>
</dbReference>
<accession>A9CFW0</accession>
<evidence type="ECO:0000259" key="7">
    <source>
        <dbReference type="Pfam" id="PF24877"/>
    </source>
</evidence>
<evidence type="ECO:0000256" key="5">
    <source>
        <dbReference type="ARBA" id="ARBA00023239"/>
    </source>
</evidence>
<proteinExistence type="inferred from homology"/>
<dbReference type="RefSeq" id="WP_010973469.1">
    <property type="nucleotide sequence ID" value="NC_003063.2"/>
</dbReference>